<dbReference type="PANTHER" id="PTHR22594">
    <property type="entry name" value="ASPARTYL/LYSYL-TRNA SYNTHETASE"/>
    <property type="match status" value="1"/>
</dbReference>
<dbReference type="Pfam" id="PF01336">
    <property type="entry name" value="tRNA_anti-codon"/>
    <property type="match status" value="1"/>
</dbReference>
<name>A0ABT2PV74_9MOLU</name>
<feature type="binding site" evidence="8">
    <location>
        <position position="217"/>
    </location>
    <ligand>
        <name>L-aspartate</name>
        <dbReference type="ChEBI" id="CHEBI:29991"/>
    </ligand>
</feature>
<dbReference type="NCBIfam" id="NF001750">
    <property type="entry name" value="PRK00476.1"/>
    <property type="match status" value="1"/>
</dbReference>
<keyword evidence="3 8" id="KW-0436">Ligase</keyword>
<dbReference type="Gene3D" id="2.40.50.140">
    <property type="entry name" value="Nucleic acid-binding proteins"/>
    <property type="match status" value="1"/>
</dbReference>
<dbReference type="InterPro" id="IPR004524">
    <property type="entry name" value="Asp-tRNA-ligase_1"/>
</dbReference>
<dbReference type="InterPro" id="IPR047090">
    <property type="entry name" value="AspRS_core"/>
</dbReference>
<protein>
    <recommendedName>
        <fullName evidence="8">Aspartate--tRNA ligase</fullName>
        <ecNumber evidence="8">6.1.1.12</ecNumber>
    </recommendedName>
    <alternativeName>
        <fullName evidence="8">Aspartyl-tRNA synthetase</fullName>
        <shortName evidence="8">AspRS</shortName>
    </alternativeName>
</protein>
<dbReference type="InterPro" id="IPR004115">
    <property type="entry name" value="GAD-like_sf"/>
</dbReference>
<evidence type="ECO:0000256" key="7">
    <source>
        <dbReference type="ARBA" id="ARBA00023146"/>
    </source>
</evidence>
<dbReference type="InterPro" id="IPR029351">
    <property type="entry name" value="GAD_dom"/>
</dbReference>
<evidence type="ECO:0000313" key="11">
    <source>
        <dbReference type="Proteomes" id="UP001209076"/>
    </source>
</evidence>
<feature type="binding site" evidence="8">
    <location>
        <position position="471"/>
    </location>
    <ligand>
        <name>ATP</name>
        <dbReference type="ChEBI" id="CHEBI:30616"/>
    </ligand>
</feature>
<dbReference type="Gene3D" id="3.30.930.10">
    <property type="entry name" value="Bira Bifunctional Protein, Domain 2"/>
    <property type="match status" value="1"/>
</dbReference>
<feature type="binding site" evidence="8">
    <location>
        <position position="437"/>
    </location>
    <ligand>
        <name>L-aspartate</name>
        <dbReference type="ChEBI" id="CHEBI:29991"/>
    </ligand>
</feature>
<comment type="similarity">
    <text evidence="1 8">Belongs to the class-II aminoacyl-tRNA synthetase family. Type 1 subfamily.</text>
</comment>
<feature type="binding site" evidence="8">
    <location>
        <position position="226"/>
    </location>
    <ligand>
        <name>ATP</name>
        <dbReference type="ChEBI" id="CHEBI:30616"/>
    </ligand>
</feature>
<keyword evidence="6 8" id="KW-0648">Protein biosynthesis</keyword>
<organism evidence="10 11">
    <name type="scientific">Paracholeplasma vituli</name>
    <dbReference type="NCBI Taxonomy" id="69473"/>
    <lineage>
        <taxon>Bacteria</taxon>
        <taxon>Bacillati</taxon>
        <taxon>Mycoplasmatota</taxon>
        <taxon>Mollicutes</taxon>
        <taxon>Acholeplasmatales</taxon>
        <taxon>Acholeplasmataceae</taxon>
        <taxon>Paracholeplasma</taxon>
    </lineage>
</organism>
<comment type="catalytic activity">
    <reaction evidence="8">
        <text>tRNA(Asp) + L-aspartate + ATP = L-aspartyl-tRNA(Asp) + AMP + diphosphate</text>
        <dbReference type="Rhea" id="RHEA:19649"/>
        <dbReference type="Rhea" id="RHEA-COMP:9660"/>
        <dbReference type="Rhea" id="RHEA-COMP:9678"/>
        <dbReference type="ChEBI" id="CHEBI:29991"/>
        <dbReference type="ChEBI" id="CHEBI:30616"/>
        <dbReference type="ChEBI" id="CHEBI:33019"/>
        <dbReference type="ChEBI" id="CHEBI:78442"/>
        <dbReference type="ChEBI" id="CHEBI:78516"/>
        <dbReference type="ChEBI" id="CHEBI:456215"/>
        <dbReference type="EC" id="6.1.1.12"/>
    </reaction>
</comment>
<proteinExistence type="inferred from homology"/>
<sequence length="574" mass="64674">MAYTHHNNELNLSNLGQTVHLKGWVARKRNLGGLIFIDLRDRFGITQLLVQPGQEVYELASTLKSEYVIDVKGTVIERESKNPNMATGDIEVNITYLKILNTAETPPIGISNEDTALEDTRLKYRYLDLRRPVMQNYLIKRAQITQAVREALLAEDFNEFETPILGKSTPEGARDFLVPSRLYAGEFYALPQSPQIYKQLYMVAGFEKYFQIARCFRDEDLRADRQLEFTQVDIETSFLSEEEIQSMVERVLAHTFKKVLNHEIQLPIERMSFDKAMSLYGSDKPDIRFGLLLKDLNPLLDSFEIPFLANKTVRGFVVPNGAHLSRKELDAFTLTVKKNHGDALAFLKVMNHELSGSLLKNITDPHAFIHTAGLNDNDLLLVIAGKDYESASKAAGALRKELGDYLNLASDDDYRFVWIVDWPLFDVNDDGSLTAAHHPFTSPKEADKPLLTTNPKACRAQAYDIVLNGYELGGGSVRIHESHIQQQMFEAIGLSNETIEERFGFLVGALKYGTPPHGGLALGLDRLVMLMTHTKNIKDVIAFPKTQSARDLMMQAPSTVADAQLEELNLIIKK</sequence>
<keyword evidence="4 8" id="KW-0547">Nucleotide-binding</keyword>
<comment type="function">
    <text evidence="8">Catalyzes the attachment of L-aspartate to tRNA(Asp) in a two-step reaction: L-aspartate is first activated by ATP to form Asp-AMP and then transferred to the acceptor end of tRNA(Asp).</text>
</comment>
<dbReference type="NCBIfam" id="TIGR00459">
    <property type="entry name" value="aspS_bact"/>
    <property type="match status" value="1"/>
</dbReference>
<comment type="subunit">
    <text evidence="2 8">Homodimer.</text>
</comment>
<dbReference type="EMBL" id="JAOEGN010000006">
    <property type="protein sequence ID" value="MCU0104848.1"/>
    <property type="molecule type" value="Genomic_DNA"/>
</dbReference>
<gene>
    <name evidence="8 10" type="primary">aspS</name>
    <name evidence="10" type="ORF">N7603_04175</name>
</gene>
<feature type="binding site" evidence="8">
    <location>
        <position position="478"/>
    </location>
    <ligand>
        <name>L-aspartate</name>
        <dbReference type="ChEBI" id="CHEBI:29991"/>
    </ligand>
</feature>
<evidence type="ECO:0000256" key="4">
    <source>
        <dbReference type="ARBA" id="ARBA00022741"/>
    </source>
</evidence>
<dbReference type="HAMAP" id="MF_00044">
    <property type="entry name" value="Asp_tRNA_synth_type1"/>
    <property type="match status" value="1"/>
</dbReference>
<keyword evidence="8" id="KW-0963">Cytoplasm</keyword>
<dbReference type="InterPro" id="IPR004364">
    <property type="entry name" value="Aa-tRNA-synt_II"/>
</dbReference>
<dbReference type="InterPro" id="IPR045864">
    <property type="entry name" value="aa-tRNA-synth_II/BPL/LPL"/>
</dbReference>
<dbReference type="PANTHER" id="PTHR22594:SF5">
    <property type="entry name" value="ASPARTATE--TRNA LIGASE, MITOCHONDRIAL"/>
    <property type="match status" value="1"/>
</dbReference>
<evidence type="ECO:0000256" key="3">
    <source>
        <dbReference type="ARBA" id="ARBA00022598"/>
    </source>
</evidence>
<evidence type="ECO:0000256" key="1">
    <source>
        <dbReference type="ARBA" id="ARBA00006303"/>
    </source>
</evidence>
<evidence type="ECO:0000256" key="5">
    <source>
        <dbReference type="ARBA" id="ARBA00022840"/>
    </source>
</evidence>
<dbReference type="PRINTS" id="PR01042">
    <property type="entry name" value="TRNASYNTHASP"/>
</dbReference>
<dbReference type="EC" id="6.1.1.12" evidence="8"/>
<comment type="caution">
    <text evidence="10">The sequence shown here is derived from an EMBL/GenBank/DDBJ whole genome shotgun (WGS) entry which is preliminary data.</text>
</comment>
<dbReference type="Proteomes" id="UP001209076">
    <property type="component" value="Unassembled WGS sequence"/>
</dbReference>
<evidence type="ECO:0000256" key="8">
    <source>
        <dbReference type="HAMAP-Rule" id="MF_00044"/>
    </source>
</evidence>
<evidence type="ECO:0000313" key="10">
    <source>
        <dbReference type="EMBL" id="MCU0104848.1"/>
    </source>
</evidence>
<keyword evidence="7 8" id="KW-0030">Aminoacyl-tRNA synthetase</keyword>
<dbReference type="InterPro" id="IPR047089">
    <property type="entry name" value="Asp-tRNA-ligase_1_N"/>
</dbReference>
<reference evidence="11" key="1">
    <citation type="submission" date="2023-07" db="EMBL/GenBank/DDBJ databases">
        <title>Novel Mycoplasma species identified in domestic and wild animals.</title>
        <authorList>
            <person name="Volokhov D.V."/>
            <person name="Furtak V.A."/>
            <person name="Zagorodnyaya T.A."/>
        </authorList>
    </citation>
    <scope>NUCLEOTIDE SEQUENCE [LARGE SCALE GENOMIC DNA]</scope>
    <source>
        <strain evidence="11">92-19</strain>
    </source>
</reference>
<dbReference type="InterPro" id="IPR004365">
    <property type="entry name" value="NA-bd_OB_tRNA"/>
</dbReference>
<comment type="caution">
    <text evidence="8">Lacks conserved residue(s) required for the propagation of feature annotation.</text>
</comment>
<dbReference type="PROSITE" id="PS50862">
    <property type="entry name" value="AA_TRNA_LIGASE_II"/>
    <property type="match status" value="1"/>
</dbReference>
<feature type="binding site" evidence="8">
    <location>
        <position position="171"/>
    </location>
    <ligand>
        <name>L-aspartate</name>
        <dbReference type="ChEBI" id="CHEBI:29991"/>
    </ligand>
</feature>
<dbReference type="Gene3D" id="3.30.1360.30">
    <property type="entry name" value="GAD-like domain"/>
    <property type="match status" value="1"/>
</dbReference>
<dbReference type="RefSeq" id="WP_262096102.1">
    <property type="nucleotide sequence ID" value="NZ_JAOEGN010000006.1"/>
</dbReference>
<dbReference type="CDD" id="cd04317">
    <property type="entry name" value="EcAspRS_like_N"/>
    <property type="match status" value="1"/>
</dbReference>
<feature type="binding site" evidence="8">
    <location>
        <begin position="217"/>
        <end position="219"/>
    </location>
    <ligand>
        <name>ATP</name>
        <dbReference type="ChEBI" id="CHEBI:30616"/>
    </ligand>
</feature>
<comment type="subcellular location">
    <subcellularLocation>
        <location evidence="8">Cytoplasm</location>
    </subcellularLocation>
</comment>
<dbReference type="SUPFAM" id="SSF55261">
    <property type="entry name" value="GAD domain-like"/>
    <property type="match status" value="1"/>
</dbReference>
<evidence type="ECO:0000256" key="2">
    <source>
        <dbReference type="ARBA" id="ARBA00011738"/>
    </source>
</evidence>
<dbReference type="SUPFAM" id="SSF50249">
    <property type="entry name" value="Nucleic acid-binding proteins"/>
    <property type="match status" value="1"/>
</dbReference>
<dbReference type="InterPro" id="IPR012340">
    <property type="entry name" value="NA-bd_OB-fold"/>
</dbReference>
<evidence type="ECO:0000259" key="9">
    <source>
        <dbReference type="PROSITE" id="PS50862"/>
    </source>
</evidence>
<evidence type="ECO:0000256" key="6">
    <source>
        <dbReference type="ARBA" id="ARBA00022917"/>
    </source>
</evidence>
<feature type="region of interest" description="Aspartate" evidence="8">
    <location>
        <begin position="195"/>
        <end position="198"/>
    </location>
</feature>
<keyword evidence="11" id="KW-1185">Reference proteome</keyword>
<dbReference type="CDD" id="cd00777">
    <property type="entry name" value="AspRS_core"/>
    <property type="match status" value="1"/>
</dbReference>
<dbReference type="InterPro" id="IPR002312">
    <property type="entry name" value="Asp/Asn-tRNA-synth_IIb"/>
</dbReference>
<dbReference type="InterPro" id="IPR006195">
    <property type="entry name" value="aa-tRNA-synth_II"/>
</dbReference>
<feature type="binding site" evidence="8">
    <location>
        <begin position="523"/>
        <end position="526"/>
    </location>
    <ligand>
        <name>ATP</name>
        <dbReference type="ChEBI" id="CHEBI:30616"/>
    </ligand>
</feature>
<dbReference type="Pfam" id="PF02938">
    <property type="entry name" value="GAD"/>
    <property type="match status" value="1"/>
</dbReference>
<accession>A0ABT2PV74</accession>
<dbReference type="Pfam" id="PF00152">
    <property type="entry name" value="tRNA-synt_2"/>
    <property type="match status" value="1"/>
</dbReference>
<dbReference type="SUPFAM" id="SSF55681">
    <property type="entry name" value="Class II aaRS and biotin synthetases"/>
    <property type="match status" value="1"/>
</dbReference>
<feature type="domain" description="Aminoacyl-transfer RNA synthetases class-II family profile" evidence="9">
    <location>
        <begin position="144"/>
        <end position="544"/>
    </location>
</feature>
<keyword evidence="5 8" id="KW-0067">ATP-binding</keyword>
<dbReference type="GO" id="GO:0004815">
    <property type="term" value="F:aspartate-tRNA ligase activity"/>
    <property type="evidence" value="ECO:0007669"/>
    <property type="project" value="UniProtKB-EC"/>
</dbReference>